<gene>
    <name evidence="3" type="ORF">VSDG_03335</name>
</gene>
<feature type="signal peptide" evidence="2">
    <location>
        <begin position="1"/>
        <end position="19"/>
    </location>
</feature>
<dbReference type="PANTHER" id="PTHR31836:SF28">
    <property type="entry name" value="SRCR DOMAIN-CONTAINING PROTEIN-RELATED"/>
    <property type="match status" value="1"/>
</dbReference>
<dbReference type="EMBL" id="LJZO01000008">
    <property type="protein sequence ID" value="ROW00591.1"/>
    <property type="molecule type" value="Genomic_DNA"/>
</dbReference>
<sequence length="152" mass="15747">MMSLQTLLAFTFSLSPALALNIPRQDNGSTAVPTMGSTETYTGQITWYNTAGGTGACGTTLSDSTAIAAVSTTLYDSYTQGGNPNNNPLCGQKIEITYTDEASQATATATVTVADRCGGCAPTDLDLTPTTFQQLVPEGLGVGRTSASWKFV</sequence>
<reference evidence="3 4" key="1">
    <citation type="submission" date="2015-09" db="EMBL/GenBank/DDBJ databases">
        <title>Host preference determinants of Valsa canker pathogens revealed by comparative genomics.</title>
        <authorList>
            <person name="Yin Z."/>
            <person name="Huang L."/>
        </authorList>
    </citation>
    <scope>NUCLEOTIDE SEQUENCE [LARGE SCALE GENOMIC DNA]</scope>
    <source>
        <strain evidence="3 4">YSFL</strain>
    </source>
</reference>
<evidence type="ECO:0008006" key="5">
    <source>
        <dbReference type="Google" id="ProtNLM"/>
    </source>
</evidence>
<dbReference type="PANTHER" id="PTHR31836">
    <property type="match status" value="1"/>
</dbReference>
<protein>
    <recommendedName>
        <fullName evidence="5">RlpA-like protein double-psi beta-barrel domain-containing protein</fullName>
    </recommendedName>
</protein>
<feature type="chain" id="PRO_5019457425" description="RlpA-like protein double-psi beta-barrel domain-containing protein" evidence="2">
    <location>
        <begin position="20"/>
        <end position="152"/>
    </location>
</feature>
<dbReference type="Gene3D" id="2.40.40.10">
    <property type="entry name" value="RlpA-like domain"/>
    <property type="match status" value="1"/>
</dbReference>
<organism evidence="3 4">
    <name type="scientific">Cytospora chrysosperma</name>
    <name type="common">Cytospora canker fungus</name>
    <name type="synonym">Sphaeria chrysosperma</name>
    <dbReference type="NCBI Taxonomy" id="252740"/>
    <lineage>
        <taxon>Eukaryota</taxon>
        <taxon>Fungi</taxon>
        <taxon>Dikarya</taxon>
        <taxon>Ascomycota</taxon>
        <taxon>Pezizomycotina</taxon>
        <taxon>Sordariomycetes</taxon>
        <taxon>Sordariomycetidae</taxon>
        <taxon>Diaporthales</taxon>
        <taxon>Cytosporaceae</taxon>
        <taxon>Cytospora</taxon>
    </lineage>
</organism>
<evidence type="ECO:0000313" key="3">
    <source>
        <dbReference type="EMBL" id="ROW00591.1"/>
    </source>
</evidence>
<comment type="caution">
    <text evidence="3">The sequence shown here is derived from an EMBL/GenBank/DDBJ whole genome shotgun (WGS) entry which is preliminary data.</text>
</comment>
<evidence type="ECO:0000256" key="1">
    <source>
        <dbReference type="ARBA" id="ARBA00022729"/>
    </source>
</evidence>
<dbReference type="InterPro" id="IPR036908">
    <property type="entry name" value="RlpA-like_sf"/>
</dbReference>
<proteinExistence type="predicted"/>
<dbReference type="CDD" id="cd22191">
    <property type="entry name" value="DPBB_RlpA_EXP_N-like"/>
    <property type="match status" value="1"/>
</dbReference>
<keyword evidence="4" id="KW-1185">Reference proteome</keyword>
<dbReference type="Proteomes" id="UP000284375">
    <property type="component" value="Unassembled WGS sequence"/>
</dbReference>
<dbReference type="STRING" id="252740.A0A423WB60"/>
<evidence type="ECO:0000313" key="4">
    <source>
        <dbReference type="Proteomes" id="UP000284375"/>
    </source>
</evidence>
<dbReference type="AlphaFoldDB" id="A0A423WB60"/>
<dbReference type="OrthoDB" id="623670at2759"/>
<name>A0A423WB60_CYTCH</name>
<keyword evidence="1 2" id="KW-0732">Signal</keyword>
<dbReference type="InterPro" id="IPR051477">
    <property type="entry name" value="Expansin_CellWall"/>
</dbReference>
<evidence type="ECO:0000256" key="2">
    <source>
        <dbReference type="SAM" id="SignalP"/>
    </source>
</evidence>
<dbReference type="SUPFAM" id="SSF50685">
    <property type="entry name" value="Barwin-like endoglucanases"/>
    <property type="match status" value="1"/>
</dbReference>
<accession>A0A423WB60</accession>